<feature type="transmembrane region" description="Helical" evidence="7">
    <location>
        <begin position="47"/>
        <end position="66"/>
    </location>
</feature>
<evidence type="ECO:0000256" key="1">
    <source>
        <dbReference type="ARBA" id="ARBA00004651"/>
    </source>
</evidence>
<feature type="transmembrane region" description="Helical" evidence="7">
    <location>
        <begin position="12"/>
        <end position="35"/>
    </location>
</feature>
<dbReference type="AlphaFoldDB" id="M2YQ40"/>
<keyword evidence="10" id="KW-1185">Reference proteome</keyword>
<dbReference type="PANTHER" id="PTHR34582">
    <property type="entry name" value="UPF0702 TRANSMEMBRANE PROTEIN YCAP"/>
    <property type="match status" value="1"/>
</dbReference>
<feature type="transmembrane region" description="Helical" evidence="7">
    <location>
        <begin position="72"/>
        <end position="91"/>
    </location>
</feature>
<dbReference type="Gene3D" id="3.30.240.20">
    <property type="entry name" value="bsu07140 like domains"/>
    <property type="match status" value="1"/>
</dbReference>
<evidence type="ECO:0000256" key="6">
    <source>
        <dbReference type="ARBA" id="ARBA00023136"/>
    </source>
</evidence>
<proteinExistence type="inferred from homology"/>
<dbReference type="Proteomes" id="UP000011731">
    <property type="component" value="Unassembled WGS sequence"/>
</dbReference>
<dbReference type="RefSeq" id="WP_003936824.1">
    <property type="nucleotide sequence ID" value="NZ_AOEX01000041.1"/>
</dbReference>
<keyword evidence="3" id="KW-1003">Cell membrane</keyword>
<comment type="similarity">
    <text evidence="2">Belongs to the UPF0702 family.</text>
</comment>
<keyword evidence="6 7" id="KW-0472">Membrane</keyword>
<evidence type="ECO:0000259" key="8">
    <source>
        <dbReference type="Pfam" id="PF04239"/>
    </source>
</evidence>
<keyword evidence="4 7" id="KW-0812">Transmembrane</keyword>
<comment type="caution">
    <text evidence="9">The sequence shown here is derived from an EMBL/GenBank/DDBJ whole genome shotgun (WGS) entry which is preliminary data.</text>
</comment>
<evidence type="ECO:0000256" key="3">
    <source>
        <dbReference type="ARBA" id="ARBA00022475"/>
    </source>
</evidence>
<gene>
    <name evidence="9" type="ORF">G352_13687</name>
</gene>
<reference evidence="9 10" key="1">
    <citation type="journal article" date="2013" name="Genome Announc.">
        <title>Draft Genome Sequence of Rhodococcus ruber Strain BKS 20-38.</title>
        <authorList>
            <person name="Bala M."/>
            <person name="Kumar S."/>
            <person name="Raghava G.P."/>
            <person name="Mayilraj S."/>
        </authorList>
    </citation>
    <scope>NUCLEOTIDE SEQUENCE [LARGE SCALE GENOMIC DNA]</scope>
    <source>
        <strain evidence="9 10">BKS 20-38</strain>
    </source>
</reference>
<dbReference type="PATRIC" id="fig|1278076.4.peg.2831"/>
<evidence type="ECO:0000256" key="2">
    <source>
        <dbReference type="ARBA" id="ARBA00006448"/>
    </source>
</evidence>
<feature type="domain" description="YetF C-terminal" evidence="8">
    <location>
        <begin position="99"/>
        <end position="163"/>
    </location>
</feature>
<evidence type="ECO:0000256" key="4">
    <source>
        <dbReference type="ARBA" id="ARBA00022692"/>
    </source>
</evidence>
<accession>M2YQ40</accession>
<dbReference type="GO" id="GO:0005886">
    <property type="term" value="C:plasma membrane"/>
    <property type="evidence" value="ECO:0007669"/>
    <property type="project" value="UniProtKB-SubCell"/>
</dbReference>
<evidence type="ECO:0000313" key="10">
    <source>
        <dbReference type="Proteomes" id="UP000011731"/>
    </source>
</evidence>
<evidence type="ECO:0000256" key="7">
    <source>
        <dbReference type="SAM" id="Phobius"/>
    </source>
</evidence>
<dbReference type="InterPro" id="IPR007353">
    <property type="entry name" value="DUF421"/>
</dbReference>
<dbReference type="EMBL" id="AOEX01000041">
    <property type="protein sequence ID" value="EME64075.1"/>
    <property type="molecule type" value="Genomic_DNA"/>
</dbReference>
<evidence type="ECO:0000313" key="9">
    <source>
        <dbReference type="EMBL" id="EME64075.1"/>
    </source>
</evidence>
<dbReference type="PANTHER" id="PTHR34582:SF6">
    <property type="entry name" value="UPF0702 TRANSMEMBRANE PROTEIN YCAP"/>
    <property type="match status" value="1"/>
</dbReference>
<keyword evidence="5 7" id="KW-1133">Transmembrane helix</keyword>
<evidence type="ECO:0000256" key="5">
    <source>
        <dbReference type="ARBA" id="ARBA00022989"/>
    </source>
</evidence>
<dbReference type="Pfam" id="PF04239">
    <property type="entry name" value="DUF421"/>
    <property type="match status" value="1"/>
</dbReference>
<dbReference type="InterPro" id="IPR023090">
    <property type="entry name" value="UPF0702_alpha/beta_dom_sf"/>
</dbReference>
<name>M2YQ40_9NOCA</name>
<sequence>MSGIEQAVLGDWHAAAHAAVKALLLFLTAAAVFRVTVRRTLAECAPFDWVAVGAAGAAGAVVGRTATATDASWLTGTAALLALLAAHAVVARARFVPGIRRWVDPPVQVLIHDGRIDYRTLRRCGLTVDDLEAILRQHGYDDAASVRLAVVEARGAVSVLPRSPLDSSQS</sequence>
<protein>
    <recommendedName>
        <fullName evidence="8">YetF C-terminal domain-containing protein</fullName>
    </recommendedName>
</protein>
<organism evidence="9 10">
    <name type="scientific">Rhodococcus ruber BKS 20-38</name>
    <dbReference type="NCBI Taxonomy" id="1278076"/>
    <lineage>
        <taxon>Bacteria</taxon>
        <taxon>Bacillati</taxon>
        <taxon>Actinomycetota</taxon>
        <taxon>Actinomycetes</taxon>
        <taxon>Mycobacteriales</taxon>
        <taxon>Nocardiaceae</taxon>
        <taxon>Rhodococcus</taxon>
    </lineage>
</organism>
<comment type="subcellular location">
    <subcellularLocation>
        <location evidence="1">Cell membrane</location>
        <topology evidence="1">Multi-pass membrane protein</topology>
    </subcellularLocation>
</comment>